<dbReference type="Proteomes" id="UP001596139">
    <property type="component" value="Unassembled WGS sequence"/>
</dbReference>
<protein>
    <submittedName>
        <fullName evidence="1">ATP-binding protein</fullName>
    </submittedName>
</protein>
<evidence type="ECO:0000313" key="1">
    <source>
        <dbReference type="EMBL" id="MFC6064650.1"/>
    </source>
</evidence>
<organism evidence="1 2">
    <name type="scientific">Streptomyces ochraceiscleroticus</name>
    <dbReference type="NCBI Taxonomy" id="47761"/>
    <lineage>
        <taxon>Bacteria</taxon>
        <taxon>Bacillati</taxon>
        <taxon>Actinomycetota</taxon>
        <taxon>Actinomycetes</taxon>
        <taxon>Kitasatosporales</taxon>
        <taxon>Streptomycetaceae</taxon>
        <taxon>Streptomyces</taxon>
    </lineage>
</organism>
<evidence type="ECO:0000313" key="2">
    <source>
        <dbReference type="Proteomes" id="UP001596139"/>
    </source>
</evidence>
<dbReference type="EMBL" id="JBHSPX010000006">
    <property type="protein sequence ID" value="MFC6064650.1"/>
    <property type="molecule type" value="Genomic_DNA"/>
</dbReference>
<gene>
    <name evidence="1" type="ORF">ACFP4F_19135</name>
</gene>
<proteinExistence type="predicted"/>
<keyword evidence="1" id="KW-0547">Nucleotide-binding</keyword>
<keyword evidence="1" id="KW-0067">ATP-binding</keyword>
<accession>A0ABW1MLN4</accession>
<sequence>AWRRYDTERYAREIIAHLDDAELYFPVSDLEELHALRRLGGRPHLQIAGRFTPDQLIEGIVAERLTRLWLSYDLGVPMDWLAAFPRLDTLLVGSRLPRPAGVPEGIEVVEL</sequence>
<name>A0ABW1MLN4_9ACTN</name>
<comment type="caution">
    <text evidence="1">The sequence shown here is derived from an EMBL/GenBank/DDBJ whole genome shotgun (WGS) entry which is preliminary data.</text>
</comment>
<reference evidence="2" key="1">
    <citation type="journal article" date="2019" name="Int. J. Syst. Evol. Microbiol.">
        <title>The Global Catalogue of Microorganisms (GCM) 10K type strain sequencing project: providing services to taxonomists for standard genome sequencing and annotation.</title>
        <authorList>
            <consortium name="The Broad Institute Genomics Platform"/>
            <consortium name="The Broad Institute Genome Sequencing Center for Infectious Disease"/>
            <person name="Wu L."/>
            <person name="Ma J."/>
        </authorList>
    </citation>
    <scope>NUCLEOTIDE SEQUENCE [LARGE SCALE GENOMIC DNA]</scope>
    <source>
        <strain evidence="2">CGMCC 1.15180</strain>
    </source>
</reference>
<feature type="non-terminal residue" evidence="1">
    <location>
        <position position="1"/>
    </location>
</feature>
<keyword evidence="2" id="KW-1185">Reference proteome</keyword>
<dbReference type="GO" id="GO:0005524">
    <property type="term" value="F:ATP binding"/>
    <property type="evidence" value="ECO:0007669"/>
    <property type="project" value="UniProtKB-KW"/>
</dbReference>